<feature type="domain" description="HTH lacI-type" evidence="5">
    <location>
        <begin position="4"/>
        <end position="58"/>
    </location>
</feature>
<dbReference type="Pfam" id="PF00356">
    <property type="entry name" value="LacI"/>
    <property type="match status" value="1"/>
</dbReference>
<dbReference type="EMBL" id="BMAY01000012">
    <property type="protein sequence ID" value="GFZ27524.1"/>
    <property type="molecule type" value="Genomic_DNA"/>
</dbReference>
<evidence type="ECO:0000256" key="2">
    <source>
        <dbReference type="ARBA" id="ARBA00023015"/>
    </source>
</evidence>
<dbReference type="CDD" id="cd01392">
    <property type="entry name" value="HTH_LacI"/>
    <property type="match status" value="1"/>
</dbReference>
<evidence type="ECO:0000313" key="7">
    <source>
        <dbReference type="Proteomes" id="UP000677218"/>
    </source>
</evidence>
<dbReference type="PANTHER" id="PTHR30146:SF95">
    <property type="entry name" value="RIBOSE OPERON REPRESSOR"/>
    <property type="match status" value="1"/>
</dbReference>
<keyword evidence="7" id="KW-1185">Reference proteome</keyword>
<dbReference type="Proteomes" id="UP000677218">
    <property type="component" value="Unassembled WGS sequence"/>
</dbReference>
<dbReference type="SUPFAM" id="SSF47413">
    <property type="entry name" value="lambda repressor-like DNA-binding domains"/>
    <property type="match status" value="1"/>
</dbReference>
<dbReference type="InterPro" id="IPR000843">
    <property type="entry name" value="HTH_LacI"/>
</dbReference>
<evidence type="ECO:0000256" key="4">
    <source>
        <dbReference type="ARBA" id="ARBA00023163"/>
    </source>
</evidence>
<dbReference type="PANTHER" id="PTHR30146">
    <property type="entry name" value="LACI-RELATED TRANSCRIPTIONAL REPRESSOR"/>
    <property type="match status" value="1"/>
</dbReference>
<dbReference type="GO" id="GO:0003700">
    <property type="term" value="F:DNA-binding transcription factor activity"/>
    <property type="evidence" value="ECO:0007669"/>
    <property type="project" value="TreeGrafter"/>
</dbReference>
<proteinExistence type="predicted"/>
<organism evidence="6 7">
    <name type="scientific">Lactobacillus corticis</name>
    <dbReference type="NCBI Taxonomy" id="2201249"/>
    <lineage>
        <taxon>Bacteria</taxon>
        <taxon>Bacillati</taxon>
        <taxon>Bacillota</taxon>
        <taxon>Bacilli</taxon>
        <taxon>Lactobacillales</taxon>
        <taxon>Lactobacillaceae</taxon>
        <taxon>Lactobacillus</taxon>
    </lineage>
</organism>
<dbReference type="PROSITE" id="PS50932">
    <property type="entry name" value="HTH_LACI_2"/>
    <property type="match status" value="1"/>
</dbReference>
<dbReference type="Gene3D" id="3.40.50.2300">
    <property type="match status" value="2"/>
</dbReference>
<dbReference type="SUPFAM" id="SSF53822">
    <property type="entry name" value="Periplasmic binding protein-like I"/>
    <property type="match status" value="1"/>
</dbReference>
<keyword evidence="1" id="KW-0678">Repressor</keyword>
<dbReference type="Pfam" id="PF13377">
    <property type="entry name" value="Peripla_BP_3"/>
    <property type="match status" value="1"/>
</dbReference>
<dbReference type="Gene3D" id="1.10.260.40">
    <property type="entry name" value="lambda repressor-like DNA-binding domains"/>
    <property type="match status" value="1"/>
</dbReference>
<gene>
    <name evidence="6" type="ORF">LCB40_14040</name>
</gene>
<evidence type="ECO:0000256" key="3">
    <source>
        <dbReference type="ARBA" id="ARBA00023125"/>
    </source>
</evidence>
<dbReference type="InterPro" id="IPR010982">
    <property type="entry name" value="Lambda_DNA-bd_dom_sf"/>
</dbReference>
<evidence type="ECO:0000313" key="6">
    <source>
        <dbReference type="EMBL" id="GFZ27524.1"/>
    </source>
</evidence>
<dbReference type="InterPro" id="IPR028082">
    <property type="entry name" value="Peripla_BP_I"/>
</dbReference>
<dbReference type="InterPro" id="IPR046335">
    <property type="entry name" value="LacI/GalR-like_sensor"/>
</dbReference>
<dbReference type="SMART" id="SM00354">
    <property type="entry name" value="HTH_LACI"/>
    <property type="match status" value="1"/>
</dbReference>
<dbReference type="AlphaFoldDB" id="A0A916VJA4"/>
<keyword evidence="3" id="KW-0238">DNA-binding</keyword>
<reference evidence="6" key="1">
    <citation type="submission" date="2020-08" db="EMBL/GenBank/DDBJ databases">
        <title>Taxonomic study for Lactobacillus species isolated from hardwood bark.</title>
        <authorList>
            <person name="Tohno M."/>
            <person name="Tanizawa Y."/>
        </authorList>
    </citation>
    <scope>NUCLEOTIDE SEQUENCE</scope>
    <source>
        <strain evidence="6">B40</strain>
    </source>
</reference>
<evidence type="ECO:0000259" key="5">
    <source>
        <dbReference type="PROSITE" id="PS50932"/>
    </source>
</evidence>
<comment type="caution">
    <text evidence="6">The sequence shown here is derived from an EMBL/GenBank/DDBJ whole genome shotgun (WGS) entry which is preliminary data.</text>
</comment>
<keyword evidence="2" id="KW-0805">Transcription regulation</keyword>
<dbReference type="GO" id="GO:0000976">
    <property type="term" value="F:transcription cis-regulatory region binding"/>
    <property type="evidence" value="ECO:0007669"/>
    <property type="project" value="TreeGrafter"/>
</dbReference>
<keyword evidence="4" id="KW-0804">Transcription</keyword>
<sequence length="327" mass="36842">MSKYSIKDIAAMAGVSIATVSRVINNKGKYSEETKEKVLKIINQTGYKVDGSAQSLKTNITFTIGILVPDIKNFFFADLVQKIEKELFDKNYSTIICNTDSDEEKEKSYLRMLENKKVDGIIVISGAKQGFRFESSLKNIPYICIDRKPADFNKTIFISSNHELGAQDAANYLLDHDVQRPAMVIRKHSPILNGRINGFRNSLEEHNIVFDRKENIFCFNGITSLTKYLSTYPETDGFFAIDDRLAIELIMALKQIGKKVPDDIQVIGFDNIPADEIISPTLTTIAQNTDKIAHYTIENILKVIKTPNESGDQILIPTTLVKRNSTF</sequence>
<evidence type="ECO:0000256" key="1">
    <source>
        <dbReference type="ARBA" id="ARBA00022491"/>
    </source>
</evidence>
<dbReference type="PRINTS" id="PR00036">
    <property type="entry name" value="HTHLACI"/>
</dbReference>
<dbReference type="PROSITE" id="PS00356">
    <property type="entry name" value="HTH_LACI_1"/>
    <property type="match status" value="1"/>
</dbReference>
<dbReference type="CDD" id="cd06291">
    <property type="entry name" value="PBP1_Qymf-like"/>
    <property type="match status" value="1"/>
</dbReference>
<accession>A0A916VJA4</accession>
<protein>
    <submittedName>
        <fullName evidence="6">Sucrose operon repressor</fullName>
    </submittedName>
</protein>
<dbReference type="RefSeq" id="WP_212781209.1">
    <property type="nucleotide sequence ID" value="NZ_BMAY01000012.1"/>
</dbReference>
<name>A0A916VJA4_9LACO</name>